<dbReference type="EC" id="5.2.1.8" evidence="4"/>
<protein>
    <recommendedName>
        <fullName evidence="4">Peptidyl-prolyl cis-trans isomerase</fullName>
        <ecNumber evidence="4">5.2.1.8</ecNumber>
    </recommendedName>
</protein>
<dbReference type="Gene3D" id="3.10.50.40">
    <property type="match status" value="1"/>
</dbReference>
<dbReference type="SUPFAM" id="SSF54534">
    <property type="entry name" value="FKBP-like"/>
    <property type="match status" value="1"/>
</dbReference>
<dbReference type="Pfam" id="PF00254">
    <property type="entry name" value="FKBP_C"/>
    <property type="match status" value="1"/>
</dbReference>
<feature type="domain" description="PPIase FKBP-type" evidence="6">
    <location>
        <begin position="93"/>
        <end position="180"/>
    </location>
</feature>
<proteinExistence type="inferred from homology"/>
<dbReference type="EMBL" id="WMJX01000014">
    <property type="protein sequence ID" value="MTG98141.1"/>
    <property type="molecule type" value="Genomic_DNA"/>
</dbReference>
<evidence type="ECO:0000256" key="5">
    <source>
        <dbReference type="SAM" id="SignalP"/>
    </source>
</evidence>
<accession>A0A6I3LNG4</accession>
<dbReference type="InterPro" id="IPR001179">
    <property type="entry name" value="PPIase_FKBP_dom"/>
</dbReference>
<dbReference type="GO" id="GO:0003755">
    <property type="term" value="F:peptidyl-prolyl cis-trans isomerase activity"/>
    <property type="evidence" value="ECO:0007669"/>
    <property type="project" value="UniProtKB-UniRule"/>
</dbReference>
<evidence type="ECO:0000313" key="7">
    <source>
        <dbReference type="EMBL" id="MTG98141.1"/>
    </source>
</evidence>
<organism evidence="7 8">
    <name type="scientific">Myroides albus</name>
    <dbReference type="NCBI Taxonomy" id="2562892"/>
    <lineage>
        <taxon>Bacteria</taxon>
        <taxon>Pseudomonadati</taxon>
        <taxon>Bacteroidota</taxon>
        <taxon>Flavobacteriia</taxon>
        <taxon>Flavobacteriales</taxon>
        <taxon>Flavobacteriaceae</taxon>
        <taxon>Myroides</taxon>
    </lineage>
</organism>
<reference evidence="7 8" key="1">
    <citation type="submission" date="2019-11" db="EMBL/GenBank/DDBJ databases">
        <title>Genome of Strain BIT-d1.</title>
        <authorList>
            <person name="Yang Y."/>
        </authorList>
    </citation>
    <scope>NUCLEOTIDE SEQUENCE [LARGE SCALE GENOMIC DNA]</scope>
    <source>
        <strain evidence="7 8">BIT-d1</strain>
    </source>
</reference>
<comment type="catalytic activity">
    <reaction evidence="1 3 4">
        <text>[protein]-peptidylproline (omega=180) = [protein]-peptidylproline (omega=0)</text>
        <dbReference type="Rhea" id="RHEA:16237"/>
        <dbReference type="Rhea" id="RHEA-COMP:10747"/>
        <dbReference type="Rhea" id="RHEA-COMP:10748"/>
        <dbReference type="ChEBI" id="CHEBI:83833"/>
        <dbReference type="ChEBI" id="CHEBI:83834"/>
        <dbReference type="EC" id="5.2.1.8"/>
    </reaction>
</comment>
<evidence type="ECO:0000256" key="1">
    <source>
        <dbReference type="ARBA" id="ARBA00000971"/>
    </source>
</evidence>
<comment type="similarity">
    <text evidence="4">Belongs to the FKBP-type PPIase family.</text>
</comment>
<feature type="chain" id="PRO_5026054469" description="Peptidyl-prolyl cis-trans isomerase" evidence="5">
    <location>
        <begin position="22"/>
        <end position="181"/>
    </location>
</feature>
<evidence type="ECO:0000256" key="2">
    <source>
        <dbReference type="ARBA" id="ARBA00023110"/>
    </source>
</evidence>
<dbReference type="InterPro" id="IPR046357">
    <property type="entry name" value="PPIase_dom_sf"/>
</dbReference>
<keyword evidence="2 3" id="KW-0697">Rotamase</keyword>
<evidence type="ECO:0000259" key="6">
    <source>
        <dbReference type="PROSITE" id="PS50059"/>
    </source>
</evidence>
<comment type="caution">
    <text evidence="7">The sequence shown here is derived from an EMBL/GenBank/DDBJ whole genome shotgun (WGS) entry which is preliminary data.</text>
</comment>
<name>A0A6I3LNG4_9FLAO</name>
<evidence type="ECO:0000256" key="4">
    <source>
        <dbReference type="RuleBase" id="RU003915"/>
    </source>
</evidence>
<gene>
    <name evidence="7" type="primary">gldI</name>
    <name evidence="7" type="ORF">GJV76_08370</name>
</gene>
<evidence type="ECO:0000256" key="3">
    <source>
        <dbReference type="PROSITE-ProRule" id="PRU00277"/>
    </source>
</evidence>
<sequence>MIKTLKFAFCLLSLFTLTACFQQEQARKPISEKRSTVIDNSIDRNKNLLESEEAVLSHYISSNKDQQFLNSKNGFWYAYQNRQIKDSILPQKGDKLIFTYEVKSMNDSLIYDKSEIGNIEYTVDQDELLPILRQSLKLMKQKEILKVLTPSSLAYSYLGDKDKIQKNQPLIFVIELKSIEK</sequence>
<dbReference type="NCBIfam" id="TIGR03516">
    <property type="entry name" value="ppisom_GldI"/>
    <property type="match status" value="1"/>
</dbReference>
<dbReference type="AlphaFoldDB" id="A0A6I3LNG4"/>
<dbReference type="OrthoDB" id="1093155at2"/>
<keyword evidence="8" id="KW-1185">Reference proteome</keyword>
<keyword evidence="5" id="KW-0732">Signal</keyword>
<dbReference type="PROSITE" id="PS50059">
    <property type="entry name" value="FKBP_PPIASE"/>
    <property type="match status" value="1"/>
</dbReference>
<keyword evidence="3 4" id="KW-0413">Isomerase</keyword>
<dbReference type="RefSeq" id="WP_155092172.1">
    <property type="nucleotide sequence ID" value="NZ_CP102754.1"/>
</dbReference>
<dbReference type="Proteomes" id="UP000438760">
    <property type="component" value="Unassembled WGS sequence"/>
</dbReference>
<dbReference type="InterPro" id="IPR019869">
    <property type="entry name" value="Motility-assoc_PPIase_GldI"/>
</dbReference>
<feature type="signal peptide" evidence="5">
    <location>
        <begin position="1"/>
        <end position="21"/>
    </location>
</feature>
<evidence type="ECO:0000313" key="8">
    <source>
        <dbReference type="Proteomes" id="UP000438760"/>
    </source>
</evidence>
<dbReference type="PROSITE" id="PS51257">
    <property type="entry name" value="PROKAR_LIPOPROTEIN"/>
    <property type="match status" value="1"/>
</dbReference>